<dbReference type="InterPro" id="IPR006689">
    <property type="entry name" value="Small_GTPase_ARF/SAR"/>
</dbReference>
<proteinExistence type="predicted"/>
<dbReference type="SMART" id="SM00177">
    <property type="entry name" value="ARF"/>
    <property type="match status" value="2"/>
</dbReference>
<accession>A0A8R1UGX0</accession>
<dbReference type="InterPro" id="IPR027417">
    <property type="entry name" value="P-loop_NTPase"/>
</dbReference>
<dbReference type="Gene3D" id="3.40.50.300">
    <property type="entry name" value="P-loop containing nucleotide triphosphate hydrolases"/>
    <property type="match status" value="3"/>
</dbReference>
<accession>A0A2A6C4G9</accession>
<evidence type="ECO:0000313" key="3">
    <source>
        <dbReference type="Proteomes" id="UP000005239"/>
    </source>
</evidence>
<dbReference type="OrthoDB" id="2011769at2759"/>
<name>A0A2A6C4G9_PRIPA</name>
<dbReference type="SUPFAM" id="SSF52540">
    <property type="entry name" value="P-loop containing nucleoside triphosphate hydrolases"/>
    <property type="match status" value="2"/>
</dbReference>
<protein>
    <submittedName>
        <fullName evidence="2">ADP ribosylation factor</fullName>
    </submittedName>
</protein>
<dbReference type="Pfam" id="PF00025">
    <property type="entry name" value="Arf"/>
    <property type="match status" value="3"/>
</dbReference>
<gene>
    <name evidence="2" type="primary">WBGene00113750</name>
</gene>
<organism evidence="2 3">
    <name type="scientific">Pristionchus pacificus</name>
    <name type="common">Parasitic nematode worm</name>
    <dbReference type="NCBI Taxonomy" id="54126"/>
    <lineage>
        <taxon>Eukaryota</taxon>
        <taxon>Metazoa</taxon>
        <taxon>Ecdysozoa</taxon>
        <taxon>Nematoda</taxon>
        <taxon>Chromadorea</taxon>
        <taxon>Rhabditida</taxon>
        <taxon>Rhabditina</taxon>
        <taxon>Diplogasteromorpha</taxon>
        <taxon>Diplogasteroidea</taxon>
        <taxon>Neodiplogasteridae</taxon>
        <taxon>Pristionchus</taxon>
    </lineage>
</organism>
<dbReference type="GO" id="GO:0003924">
    <property type="term" value="F:GTPase activity"/>
    <property type="evidence" value="ECO:0007669"/>
    <property type="project" value="InterPro"/>
</dbReference>
<dbReference type="GO" id="GO:0005886">
    <property type="term" value="C:plasma membrane"/>
    <property type="evidence" value="ECO:0000318"/>
    <property type="project" value="GO_Central"/>
</dbReference>
<evidence type="ECO:0000313" key="2">
    <source>
        <dbReference type="EnsemblMetazoa" id="PPA24196.1"/>
    </source>
</evidence>
<sequence>MGLILTHFWRLFTTEKSMRILMLGLDGAGKTTILYKLKLGELITTIPTIVLTNEFQALIYVVDSSDVERIAESKEELDAILNDPDMTVLVFANKNDMPNAMTTAQLTEKLGLQSMRGRDWFVQSSNAKSGDGIFEGLAWLEQKLRDVNHTRCFCSDCAREGGGTRRHGTECEQLLLLWEGFNREEVEYKNVKFTIWDIHTPAPELGGFCTTVNGEIRIREMWKPYFDATQALIFVVDSSNMAFMKRAREELHAILSDPIVTGRKLLVLANEKNAETALSSTELTERLYLNVFRGREWHILKCNAKSGEGLYEGLEWFMRK</sequence>
<dbReference type="AlphaFoldDB" id="A0A2A6C4G9"/>
<dbReference type="PANTHER" id="PTHR11711">
    <property type="entry name" value="ADP RIBOSYLATION FACTOR-RELATED"/>
    <property type="match status" value="1"/>
</dbReference>
<dbReference type="GO" id="GO:0005737">
    <property type="term" value="C:cytoplasm"/>
    <property type="evidence" value="ECO:0000318"/>
    <property type="project" value="GO_Central"/>
</dbReference>
<dbReference type="GO" id="GO:0005525">
    <property type="term" value="F:GTP binding"/>
    <property type="evidence" value="ECO:0000318"/>
    <property type="project" value="GO_Central"/>
</dbReference>
<dbReference type="EnsemblMetazoa" id="PPA24196.1">
    <property type="protein sequence ID" value="PPA24196.1"/>
    <property type="gene ID" value="WBGene00113750"/>
</dbReference>
<reference evidence="3" key="1">
    <citation type="journal article" date="2008" name="Nat. Genet.">
        <title>The Pristionchus pacificus genome provides a unique perspective on nematode lifestyle and parasitism.</title>
        <authorList>
            <person name="Dieterich C."/>
            <person name="Clifton S.W."/>
            <person name="Schuster L.N."/>
            <person name="Chinwalla A."/>
            <person name="Delehaunty K."/>
            <person name="Dinkelacker I."/>
            <person name="Fulton L."/>
            <person name="Fulton R."/>
            <person name="Godfrey J."/>
            <person name="Minx P."/>
            <person name="Mitreva M."/>
            <person name="Roeseler W."/>
            <person name="Tian H."/>
            <person name="Witte H."/>
            <person name="Yang S.P."/>
            <person name="Wilson R.K."/>
            <person name="Sommer R.J."/>
        </authorList>
    </citation>
    <scope>NUCLEOTIDE SEQUENCE [LARGE SCALE GENOMIC DNA]</scope>
    <source>
        <strain evidence="3">PS312</strain>
    </source>
</reference>
<keyword evidence="1" id="KW-0547">Nucleotide-binding</keyword>
<keyword evidence="1" id="KW-0342">GTP-binding</keyword>
<dbReference type="GO" id="GO:0006886">
    <property type="term" value="P:intracellular protein transport"/>
    <property type="evidence" value="ECO:0000318"/>
    <property type="project" value="GO_Central"/>
</dbReference>
<dbReference type="Proteomes" id="UP000005239">
    <property type="component" value="Unassembled WGS sequence"/>
</dbReference>
<dbReference type="PROSITE" id="PS51417">
    <property type="entry name" value="ARF"/>
    <property type="match status" value="1"/>
</dbReference>
<dbReference type="CDD" id="cd00878">
    <property type="entry name" value="Arf_Arl"/>
    <property type="match status" value="1"/>
</dbReference>
<dbReference type="InterPro" id="IPR024156">
    <property type="entry name" value="Small_GTPase_ARF"/>
</dbReference>
<reference evidence="2" key="2">
    <citation type="submission" date="2022-06" db="UniProtKB">
        <authorList>
            <consortium name="EnsemblMetazoa"/>
        </authorList>
    </citation>
    <scope>IDENTIFICATION</scope>
    <source>
        <strain evidence="2">PS312</strain>
    </source>
</reference>
<evidence type="ECO:0000256" key="1">
    <source>
        <dbReference type="PIRSR" id="PIRSR606689-1"/>
    </source>
</evidence>
<keyword evidence="3" id="KW-1185">Reference proteome</keyword>
<dbReference type="GO" id="GO:0016192">
    <property type="term" value="P:vesicle-mediated transport"/>
    <property type="evidence" value="ECO:0000318"/>
    <property type="project" value="GO_Central"/>
</dbReference>
<dbReference type="SMART" id="SM00178">
    <property type="entry name" value="SAR"/>
    <property type="match status" value="1"/>
</dbReference>
<feature type="binding site" evidence="1">
    <location>
        <position position="214"/>
    </location>
    <ligand>
        <name>GTP</name>
        <dbReference type="ChEBI" id="CHEBI:37565"/>
    </ligand>
</feature>